<name>A0AA37SYM3_9BACT</name>
<comment type="caution">
    <text evidence="2">The sequence shown here is derived from an EMBL/GenBank/DDBJ whole genome shotgun (WGS) entry which is preliminary data.</text>
</comment>
<keyword evidence="3" id="KW-1185">Reference proteome</keyword>
<dbReference type="AlphaFoldDB" id="A0AA37SYM3"/>
<dbReference type="GO" id="GO:0005975">
    <property type="term" value="P:carbohydrate metabolic process"/>
    <property type="evidence" value="ECO:0007669"/>
    <property type="project" value="InterPro"/>
</dbReference>
<accession>A0AA37SYM3</accession>
<reference evidence="2" key="1">
    <citation type="journal article" date="2014" name="Int. J. Syst. Evol. Microbiol.">
        <title>Complete genome sequence of Corynebacterium casei LMG S-19264T (=DSM 44701T), isolated from a smear-ripened cheese.</title>
        <authorList>
            <consortium name="US DOE Joint Genome Institute (JGI-PGF)"/>
            <person name="Walter F."/>
            <person name="Albersmeier A."/>
            <person name="Kalinowski J."/>
            <person name="Ruckert C."/>
        </authorList>
    </citation>
    <scope>NUCLEOTIDE SEQUENCE</scope>
    <source>
        <strain evidence="2">NBRC 108769</strain>
    </source>
</reference>
<dbReference type="Proteomes" id="UP001156666">
    <property type="component" value="Unassembled WGS sequence"/>
</dbReference>
<feature type="signal peptide" evidence="1">
    <location>
        <begin position="1"/>
        <end position="32"/>
    </location>
</feature>
<organism evidence="2 3">
    <name type="scientific">Portibacter lacus</name>
    <dbReference type="NCBI Taxonomy" id="1099794"/>
    <lineage>
        <taxon>Bacteria</taxon>
        <taxon>Pseudomonadati</taxon>
        <taxon>Bacteroidota</taxon>
        <taxon>Saprospiria</taxon>
        <taxon>Saprospirales</taxon>
        <taxon>Haliscomenobacteraceae</taxon>
        <taxon>Portibacter</taxon>
    </lineage>
</organism>
<evidence type="ECO:0000313" key="3">
    <source>
        <dbReference type="Proteomes" id="UP001156666"/>
    </source>
</evidence>
<keyword evidence="1" id="KW-0732">Signal</keyword>
<protein>
    <submittedName>
        <fullName evidence="2">Uncharacterized protein</fullName>
    </submittedName>
</protein>
<proteinExistence type="predicted"/>
<dbReference type="EMBL" id="BSOH01000037">
    <property type="protein sequence ID" value="GLR19820.1"/>
    <property type="molecule type" value="Genomic_DNA"/>
</dbReference>
<dbReference type="PROSITE" id="PS51257">
    <property type="entry name" value="PROKAR_LIPOPROTEIN"/>
    <property type="match status" value="1"/>
</dbReference>
<reference evidence="2" key="2">
    <citation type="submission" date="2023-01" db="EMBL/GenBank/DDBJ databases">
        <title>Draft genome sequence of Portibacter lacus strain NBRC 108769.</title>
        <authorList>
            <person name="Sun Q."/>
            <person name="Mori K."/>
        </authorList>
    </citation>
    <scope>NUCLEOTIDE SEQUENCE</scope>
    <source>
        <strain evidence="2">NBRC 108769</strain>
    </source>
</reference>
<evidence type="ECO:0000256" key="1">
    <source>
        <dbReference type="SAM" id="SignalP"/>
    </source>
</evidence>
<dbReference type="RefSeq" id="WP_235293349.1">
    <property type="nucleotide sequence ID" value="NZ_BSOH01000037.1"/>
</dbReference>
<gene>
    <name evidence="2" type="ORF">GCM10007940_44360</name>
</gene>
<dbReference type="SUPFAM" id="SSF48208">
    <property type="entry name" value="Six-hairpin glycosidases"/>
    <property type="match status" value="2"/>
</dbReference>
<sequence length="429" mass="49333">MRKSMKVTNTLNFNALRLVVVLFFSFSSCQFAIGQSANKAEIAKVEKILSELGTYATDVLLDEEGKSRCDYNMIEGKWYPYEEPWHTGQIIYGLLEAYRVTNEERFLTAATKAGDWWTSLEIKDHPKLKGMVNAQHADHAGDVIVFATVSDGSAGLFELHKVTKVDKYARVPTQAGAWMLENMCEMDLGLCYDSADPETGEVYKEYSPFHRDKKNQTIKDVARPNNEGSIFLDMYRYTSNEKYKDAFIKLCNSVLETQDEHGLWMDFMPNHIDVNTFHPRFNLWYAESLLNGYDLTGDEKYLVGAKKTVDRYVEAQLESGVIYYENFLDGTYTKNSICGSAVAFNALLMIRLEGYGYGSDLYKERIKLSSDWLIKNQFATDHPDENLRGAIMNIRTRYRKNKHWIVNRDVGSSFGLRFFAAYHDYLQVK</sequence>
<evidence type="ECO:0000313" key="2">
    <source>
        <dbReference type="EMBL" id="GLR19820.1"/>
    </source>
</evidence>
<dbReference type="InterPro" id="IPR008928">
    <property type="entry name" value="6-hairpin_glycosidase_sf"/>
</dbReference>
<feature type="chain" id="PRO_5041292615" evidence="1">
    <location>
        <begin position="33"/>
        <end position="429"/>
    </location>
</feature>
<dbReference type="Gene3D" id="1.50.10.20">
    <property type="match status" value="1"/>
</dbReference>